<feature type="non-terminal residue" evidence="3">
    <location>
        <position position="1"/>
    </location>
</feature>
<organism evidence="3">
    <name type="scientific">Trepomonas sp. PC1</name>
    <dbReference type="NCBI Taxonomy" id="1076344"/>
    <lineage>
        <taxon>Eukaryota</taxon>
        <taxon>Metamonada</taxon>
        <taxon>Diplomonadida</taxon>
        <taxon>Hexamitidae</taxon>
        <taxon>Hexamitinae</taxon>
        <taxon>Trepomonas</taxon>
    </lineage>
</organism>
<evidence type="ECO:0000256" key="1">
    <source>
        <dbReference type="ARBA" id="ARBA00023157"/>
    </source>
</evidence>
<protein>
    <recommendedName>
        <fullName evidence="2">Saposin B-type domain-containing protein</fullName>
    </recommendedName>
</protein>
<sequence length="101" mass="11647">VFMFMVEENEKFFAEYLNVAPVNNLNCKICQYIVRIMEKYHSQISSREQIVKVVLAACKLVPSIFSQQCSTFISKFGVELLDWIFYNETADGACQGIMICK</sequence>
<reference evidence="3" key="1">
    <citation type="submission" date="2015-07" db="EMBL/GenBank/DDBJ databases">
        <title>Adaptation to a free-living lifestyle via gene acquisitions in the diplomonad Trepomonas sp. PC1.</title>
        <authorList>
            <person name="Xu F."/>
            <person name="Jerlstrom-Hultqvist J."/>
            <person name="Kolisko M."/>
            <person name="Simpson A.G.B."/>
            <person name="Roger A.J."/>
            <person name="Svard S.G."/>
            <person name="Andersson J.O."/>
        </authorList>
    </citation>
    <scope>NUCLEOTIDE SEQUENCE</scope>
    <source>
        <strain evidence="3">PC1</strain>
    </source>
</reference>
<gene>
    <name evidence="3" type="ORF">TPC1_13888</name>
</gene>
<dbReference type="SMART" id="SM00741">
    <property type="entry name" value="SapB"/>
    <property type="match status" value="1"/>
</dbReference>
<dbReference type="AlphaFoldDB" id="A0A146KDF9"/>
<accession>A0A146KDF9</accession>
<dbReference type="SUPFAM" id="SSF47862">
    <property type="entry name" value="Saposin"/>
    <property type="match status" value="1"/>
</dbReference>
<proteinExistence type="predicted"/>
<dbReference type="EMBL" id="GDID01002881">
    <property type="protein sequence ID" value="JAP93725.1"/>
    <property type="molecule type" value="Transcribed_RNA"/>
</dbReference>
<name>A0A146KDF9_9EUKA</name>
<dbReference type="Gene3D" id="1.10.225.10">
    <property type="entry name" value="Saposin-like"/>
    <property type="match status" value="1"/>
</dbReference>
<feature type="domain" description="Saposin B-type" evidence="2">
    <location>
        <begin position="23"/>
        <end position="101"/>
    </location>
</feature>
<evidence type="ECO:0000259" key="2">
    <source>
        <dbReference type="PROSITE" id="PS50015"/>
    </source>
</evidence>
<keyword evidence="1" id="KW-1015">Disulfide bond</keyword>
<dbReference type="InterPro" id="IPR008139">
    <property type="entry name" value="SaposinB_dom"/>
</dbReference>
<dbReference type="PROSITE" id="PS50015">
    <property type="entry name" value="SAP_B"/>
    <property type="match status" value="1"/>
</dbReference>
<dbReference type="InterPro" id="IPR011001">
    <property type="entry name" value="Saposin-like"/>
</dbReference>
<evidence type="ECO:0000313" key="3">
    <source>
        <dbReference type="EMBL" id="JAP93725.1"/>
    </source>
</evidence>